<dbReference type="InterPro" id="IPR002048">
    <property type="entry name" value="EF_hand_dom"/>
</dbReference>
<dbReference type="InterPro" id="IPR011992">
    <property type="entry name" value="EF-hand-dom_pair"/>
</dbReference>
<dbReference type="PROSITE" id="PS50222">
    <property type="entry name" value="EF_HAND_2"/>
    <property type="match status" value="2"/>
</dbReference>
<gene>
    <name evidence="3" type="ORF">V8G54_003873</name>
</gene>
<evidence type="ECO:0000259" key="2">
    <source>
        <dbReference type="PROSITE" id="PS50222"/>
    </source>
</evidence>
<accession>A0AAQ3SAJ1</accession>
<dbReference type="Pfam" id="PF13499">
    <property type="entry name" value="EF-hand_7"/>
    <property type="match status" value="1"/>
</dbReference>
<keyword evidence="1" id="KW-0106">Calcium</keyword>
<evidence type="ECO:0000313" key="4">
    <source>
        <dbReference type="Proteomes" id="UP001374535"/>
    </source>
</evidence>
<dbReference type="AlphaFoldDB" id="A0AAQ3SAJ1"/>
<reference evidence="3 4" key="1">
    <citation type="journal article" date="2023" name="Life. Sci Alliance">
        <title>Evolutionary insights into 3D genome organization and epigenetic landscape of Vigna mungo.</title>
        <authorList>
            <person name="Junaid A."/>
            <person name="Singh B."/>
            <person name="Bhatia S."/>
        </authorList>
    </citation>
    <scope>NUCLEOTIDE SEQUENCE [LARGE SCALE GENOMIC DNA]</scope>
    <source>
        <strain evidence="3">Urdbean</strain>
    </source>
</reference>
<protein>
    <recommendedName>
        <fullName evidence="2">EF-hand domain-containing protein</fullName>
    </recommendedName>
</protein>
<dbReference type="EMBL" id="CP144700">
    <property type="protein sequence ID" value="WVZ25329.1"/>
    <property type="molecule type" value="Genomic_DNA"/>
</dbReference>
<dbReference type="SUPFAM" id="SSF47473">
    <property type="entry name" value="EF-hand"/>
    <property type="match status" value="1"/>
</dbReference>
<proteinExistence type="predicted"/>
<organism evidence="3 4">
    <name type="scientific">Vigna mungo</name>
    <name type="common">Black gram</name>
    <name type="synonym">Phaseolus mungo</name>
    <dbReference type="NCBI Taxonomy" id="3915"/>
    <lineage>
        <taxon>Eukaryota</taxon>
        <taxon>Viridiplantae</taxon>
        <taxon>Streptophyta</taxon>
        <taxon>Embryophyta</taxon>
        <taxon>Tracheophyta</taxon>
        <taxon>Spermatophyta</taxon>
        <taxon>Magnoliopsida</taxon>
        <taxon>eudicotyledons</taxon>
        <taxon>Gunneridae</taxon>
        <taxon>Pentapetalae</taxon>
        <taxon>rosids</taxon>
        <taxon>fabids</taxon>
        <taxon>Fabales</taxon>
        <taxon>Fabaceae</taxon>
        <taxon>Papilionoideae</taxon>
        <taxon>50 kb inversion clade</taxon>
        <taxon>NPAAA clade</taxon>
        <taxon>indigoferoid/millettioid clade</taxon>
        <taxon>Phaseoleae</taxon>
        <taxon>Vigna</taxon>
    </lineage>
</organism>
<sequence>MGDEDECARVFKRFDVNGDGKISLSEFAEALKLLGLTSQEEVERRMEEIDTDGDGSITLEDLSLQNHSLTPSIGTLASTTHAFSTLALPLEPYLRYASFSRLRCQIQGFLSQIRVETNGTVVVRVARDAKEGDEYGGLRGVLLVEEHILRHAENILEENERY</sequence>
<evidence type="ECO:0000313" key="3">
    <source>
        <dbReference type="EMBL" id="WVZ25329.1"/>
    </source>
</evidence>
<dbReference type="CDD" id="cd00051">
    <property type="entry name" value="EFh"/>
    <property type="match status" value="1"/>
</dbReference>
<dbReference type="InterPro" id="IPR018247">
    <property type="entry name" value="EF_Hand_1_Ca_BS"/>
</dbReference>
<dbReference type="GO" id="GO:0005509">
    <property type="term" value="F:calcium ion binding"/>
    <property type="evidence" value="ECO:0007669"/>
    <property type="project" value="InterPro"/>
</dbReference>
<keyword evidence="4" id="KW-1185">Reference proteome</keyword>
<evidence type="ECO:0000256" key="1">
    <source>
        <dbReference type="ARBA" id="ARBA00022837"/>
    </source>
</evidence>
<dbReference type="Proteomes" id="UP001374535">
    <property type="component" value="Chromosome 1"/>
</dbReference>
<dbReference type="PROSITE" id="PS00018">
    <property type="entry name" value="EF_HAND_1"/>
    <property type="match status" value="2"/>
</dbReference>
<name>A0AAQ3SAJ1_VIGMU</name>
<feature type="domain" description="EF-hand" evidence="2">
    <location>
        <begin position="38"/>
        <end position="72"/>
    </location>
</feature>
<dbReference type="Gene3D" id="1.10.238.10">
    <property type="entry name" value="EF-hand"/>
    <property type="match status" value="1"/>
</dbReference>
<feature type="domain" description="EF-hand" evidence="2">
    <location>
        <begin position="2"/>
        <end position="37"/>
    </location>
</feature>
<dbReference type="SMART" id="SM00054">
    <property type="entry name" value="EFh"/>
    <property type="match status" value="2"/>
</dbReference>